<dbReference type="InterPro" id="IPR036890">
    <property type="entry name" value="HATPase_C_sf"/>
</dbReference>
<dbReference type="InterPro" id="IPR003594">
    <property type="entry name" value="HATPase_dom"/>
</dbReference>
<dbReference type="EC" id="2.7.13.3" evidence="2"/>
<keyword evidence="7" id="KW-0472">Membrane</keyword>
<dbReference type="InterPro" id="IPR004358">
    <property type="entry name" value="Sig_transdc_His_kin-like_C"/>
</dbReference>
<comment type="catalytic activity">
    <reaction evidence="1">
        <text>ATP + protein L-histidine = ADP + protein N-phospho-L-histidine.</text>
        <dbReference type="EC" id="2.7.13.3"/>
    </reaction>
</comment>
<name>A0A379EGM4_9BACT</name>
<feature type="coiled-coil region" evidence="6">
    <location>
        <begin position="499"/>
        <end position="546"/>
    </location>
</feature>
<dbReference type="InterPro" id="IPR050736">
    <property type="entry name" value="Sensor_HK_Regulatory"/>
</dbReference>
<evidence type="ECO:0000313" key="9">
    <source>
        <dbReference type="EMBL" id="SUB97792.1"/>
    </source>
</evidence>
<dbReference type="InterPro" id="IPR011990">
    <property type="entry name" value="TPR-like_helical_dom_sf"/>
</dbReference>
<evidence type="ECO:0000256" key="1">
    <source>
        <dbReference type="ARBA" id="ARBA00000085"/>
    </source>
</evidence>
<reference evidence="9 10" key="1">
    <citation type="submission" date="2018-06" db="EMBL/GenBank/DDBJ databases">
        <authorList>
            <consortium name="Pathogen Informatics"/>
            <person name="Doyle S."/>
        </authorList>
    </citation>
    <scope>NUCLEOTIDE SEQUENCE [LARGE SCALE GENOMIC DNA]</scope>
    <source>
        <strain evidence="9 10">NCTC11157</strain>
    </source>
</reference>
<dbReference type="Pfam" id="PF02518">
    <property type="entry name" value="HATPase_c"/>
    <property type="match status" value="1"/>
</dbReference>
<dbReference type="AlphaFoldDB" id="A0A379EGM4"/>
<evidence type="ECO:0000259" key="8">
    <source>
        <dbReference type="PROSITE" id="PS50109"/>
    </source>
</evidence>
<dbReference type="SUPFAM" id="SSF55874">
    <property type="entry name" value="ATPase domain of HSP90 chaperone/DNA topoisomerase II/histidine kinase"/>
    <property type="match status" value="1"/>
</dbReference>
<keyword evidence="4" id="KW-0418">Kinase</keyword>
<dbReference type="SUPFAM" id="SSF48452">
    <property type="entry name" value="TPR-like"/>
    <property type="match status" value="1"/>
</dbReference>
<dbReference type="GO" id="GO:0004673">
    <property type="term" value="F:protein histidine kinase activity"/>
    <property type="evidence" value="ECO:0007669"/>
    <property type="project" value="UniProtKB-EC"/>
</dbReference>
<dbReference type="Proteomes" id="UP000254072">
    <property type="component" value="Unassembled WGS sequence"/>
</dbReference>
<keyword evidence="7" id="KW-0812">Transmembrane</keyword>
<protein>
    <recommendedName>
        <fullName evidence="2">histidine kinase</fullName>
        <ecNumber evidence="2">2.7.13.3</ecNumber>
    </recommendedName>
</protein>
<dbReference type="PANTHER" id="PTHR43711:SF31">
    <property type="entry name" value="HISTIDINE KINASE"/>
    <property type="match status" value="1"/>
</dbReference>
<evidence type="ECO:0000256" key="5">
    <source>
        <dbReference type="ARBA" id="ARBA00023012"/>
    </source>
</evidence>
<evidence type="ECO:0000256" key="4">
    <source>
        <dbReference type="ARBA" id="ARBA00022777"/>
    </source>
</evidence>
<proteinExistence type="predicted"/>
<dbReference type="PROSITE" id="PS50109">
    <property type="entry name" value="HIS_KIN"/>
    <property type="match status" value="1"/>
</dbReference>
<dbReference type="Pfam" id="PF17139">
    <property type="entry name" value="DUF5112"/>
    <property type="match status" value="1"/>
</dbReference>
<keyword evidence="3 9" id="KW-0808">Transferase</keyword>
<dbReference type="EMBL" id="UGTL01000002">
    <property type="protein sequence ID" value="SUB97792.1"/>
    <property type="molecule type" value="Genomic_DNA"/>
</dbReference>
<dbReference type="Gene3D" id="3.30.565.10">
    <property type="entry name" value="Histidine kinase-like ATPase, C-terminal domain"/>
    <property type="match status" value="1"/>
</dbReference>
<dbReference type="InterPro" id="IPR033406">
    <property type="entry name" value="DUF5113"/>
</dbReference>
<feature type="transmembrane region" description="Helical" evidence="7">
    <location>
        <begin position="879"/>
        <end position="898"/>
    </location>
</feature>
<evidence type="ECO:0000256" key="6">
    <source>
        <dbReference type="SAM" id="Coils"/>
    </source>
</evidence>
<evidence type="ECO:0000313" key="10">
    <source>
        <dbReference type="Proteomes" id="UP000254072"/>
    </source>
</evidence>
<organism evidence="9 10">
    <name type="scientific">Prevotella disiens</name>
    <dbReference type="NCBI Taxonomy" id="28130"/>
    <lineage>
        <taxon>Bacteria</taxon>
        <taxon>Pseudomonadati</taxon>
        <taxon>Bacteroidota</taxon>
        <taxon>Bacteroidia</taxon>
        <taxon>Bacteroidales</taxon>
        <taxon>Prevotellaceae</taxon>
        <taxon>Prevotella</taxon>
    </lineage>
</organism>
<gene>
    <name evidence="9" type="primary">srrB</name>
    <name evidence="9" type="ORF">NCTC11157_02590</name>
</gene>
<feature type="transmembrane region" description="Helical" evidence="7">
    <location>
        <begin position="404"/>
        <end position="426"/>
    </location>
</feature>
<dbReference type="PANTHER" id="PTHR43711">
    <property type="entry name" value="TWO-COMPONENT HISTIDINE KINASE"/>
    <property type="match status" value="1"/>
</dbReference>
<keyword evidence="7" id="KW-1133">Transmembrane helix</keyword>
<accession>A0A379EGM4</accession>
<keyword evidence="6" id="KW-0175">Coiled coil</keyword>
<keyword evidence="5" id="KW-0902">Two-component regulatory system</keyword>
<dbReference type="SMART" id="SM00387">
    <property type="entry name" value="HATPase_c"/>
    <property type="match status" value="1"/>
</dbReference>
<evidence type="ECO:0000256" key="2">
    <source>
        <dbReference type="ARBA" id="ARBA00012438"/>
    </source>
</evidence>
<dbReference type="InterPro" id="IPR033405">
    <property type="entry name" value="DUF5112"/>
</dbReference>
<dbReference type="InterPro" id="IPR005467">
    <property type="entry name" value="His_kinase_dom"/>
</dbReference>
<evidence type="ECO:0000256" key="3">
    <source>
        <dbReference type="ARBA" id="ARBA00022679"/>
    </source>
</evidence>
<dbReference type="GO" id="GO:0000160">
    <property type="term" value="P:phosphorelay signal transduction system"/>
    <property type="evidence" value="ECO:0007669"/>
    <property type="project" value="UniProtKB-KW"/>
</dbReference>
<dbReference type="Gene3D" id="1.25.40.10">
    <property type="entry name" value="Tetratricopeptide repeat domain"/>
    <property type="match status" value="1"/>
</dbReference>
<sequence>MCKTKYIFGTFYSILFVFLVSLFLSACSHVDKKMVDKLNEISYSYQYKNLDSSLVYAKKAYSVSQGYDAGKAEALNNLASIDLMKMNYNSAYTKLDSVLKITNNQIELLVADVHLMRLCQRESKNKEFYDYREEAIRRQKRIEEEEYLLTEHQRKRLVYAKSEFCIVSSTYYFYVGLRNQSAKAMADVDEDLISRDDTAQYLKYLYNVGAGGVLNKGTQAEVNQQEFDYLMRCLLLARQHGYVYWQANSLQGLSEHLIIPKVREKLIADNYPSIRFINFENMPDSLLAGNLAQRAMDMFSDFGAVYQIASSSRTLASCYWQINDYHSAIFCLKKALKNKAVGQAPDLVASLREQLSVVYAAINDKQGSDFNRNIYLDLQEQTRQDRYLESRAGILETTSHQLNFMITAVLIMIFLLVGLLFLLHYLRKKGNSKESLNQLLQPLHEWQQRNETELERLEEDFQEVQEKSFITRSNVVKNKRRNLEKRAKMFLVNALNPLIDRMIREIARLKQTNETEELRNERYTYIAELTDNINNYNNVLTQWIQLKQGELSLHIESFPLQQVFDVVARSRMGFQLKGIELNIEKTHDVVKADRVLTLFMINTLAENARKFTDHGGKVEIASHATESYVEISVKDTGKGIEPDALSHIFDHKIIVDSKESHSHGYGLMNCNGIINKYKKVSKLFSVCSIGAKSKVGEGSTFYFRLPKGIVRTIVFLCLMFSSASSFAIDSGVPRHKNNTSHSAFLRELDLANIYADSAYYSNINGNYKQTLAFADTCRYYLNKYYLRLRPNGHYLMRRIADGNMIPAEVQWLHENLPTNYSIILDIRNESAVAALALHDWALYRYNNNVYTLLFKENSADKNLGAYCSMMQQSESNKNVAIVLLIVLLLSIVPIYYFMYYRHRFRYQSYLDNIQTINNILLSEKTPEEKQKDINAISTTNFPNNLKSITQKIIKALNKSVENHKASATNIELAKDELRKMEFEANKLHVSNNILDNCFSTLKHETMYFPSRISQLVGAKDEELNAIDELSVYYKELYSLLSMQAMRQVSMLKPVCKRVEIKDILDKKTQLSNPEAAHLSVLGDPDLLKFMFELLQKQNKNEVINIEIENISNKYLKLEAHMPTLNLSDEDCINLFMPSAEHIPYMVCRQIVREAGEASNRHRCGIVAHNTPNGTALSIILAQAKNE</sequence>
<dbReference type="Pfam" id="PF17140">
    <property type="entry name" value="DUF5113"/>
    <property type="match status" value="2"/>
</dbReference>
<feature type="domain" description="Histidine kinase" evidence="8">
    <location>
        <begin position="490"/>
        <end position="709"/>
    </location>
</feature>
<dbReference type="PROSITE" id="PS51257">
    <property type="entry name" value="PROKAR_LIPOPROTEIN"/>
    <property type="match status" value="1"/>
</dbReference>
<evidence type="ECO:0000256" key="7">
    <source>
        <dbReference type="SAM" id="Phobius"/>
    </source>
</evidence>
<dbReference type="PRINTS" id="PR00344">
    <property type="entry name" value="BCTRLSENSOR"/>
</dbReference>